<reference evidence="1" key="1">
    <citation type="submission" date="2022-12" db="EMBL/GenBank/DDBJ databases">
        <authorList>
            <person name="Petersen C."/>
        </authorList>
    </citation>
    <scope>NUCLEOTIDE SEQUENCE</scope>
    <source>
        <strain evidence="1">IBT 29495</strain>
    </source>
</reference>
<accession>A0A9X0C8A9</accession>
<dbReference type="GO" id="GO:0005506">
    <property type="term" value="F:iron ion binding"/>
    <property type="evidence" value="ECO:0007669"/>
    <property type="project" value="InterPro"/>
</dbReference>
<dbReference type="AlphaFoldDB" id="A0A9X0C8A9"/>
<comment type="caution">
    <text evidence="1">The sequence shown here is derived from an EMBL/GenBank/DDBJ whole genome shotgun (WGS) entry which is preliminary data.</text>
</comment>
<protein>
    <submittedName>
        <fullName evidence="1">Uncharacterized protein</fullName>
    </submittedName>
</protein>
<name>A0A9X0C8A9_9EURO</name>
<dbReference type="InterPro" id="IPR036396">
    <property type="entry name" value="Cyt_P450_sf"/>
</dbReference>
<dbReference type="GO" id="GO:0016705">
    <property type="term" value="F:oxidoreductase activity, acting on paired donors, with incorporation or reduction of molecular oxygen"/>
    <property type="evidence" value="ECO:0007669"/>
    <property type="project" value="InterPro"/>
</dbReference>
<dbReference type="EMBL" id="JAPWDS010000002">
    <property type="protein sequence ID" value="KAJ5512762.1"/>
    <property type="molecule type" value="Genomic_DNA"/>
</dbReference>
<dbReference type="Proteomes" id="UP001149954">
    <property type="component" value="Unassembled WGS sequence"/>
</dbReference>
<dbReference type="GO" id="GO:0004497">
    <property type="term" value="F:monooxygenase activity"/>
    <property type="evidence" value="ECO:0007669"/>
    <property type="project" value="InterPro"/>
</dbReference>
<dbReference type="Gene3D" id="1.10.630.10">
    <property type="entry name" value="Cytochrome P450"/>
    <property type="match status" value="1"/>
</dbReference>
<evidence type="ECO:0000313" key="2">
    <source>
        <dbReference type="Proteomes" id="UP001149954"/>
    </source>
</evidence>
<evidence type="ECO:0000313" key="1">
    <source>
        <dbReference type="EMBL" id="KAJ5512762.1"/>
    </source>
</evidence>
<dbReference type="GO" id="GO:0020037">
    <property type="term" value="F:heme binding"/>
    <property type="evidence" value="ECO:0007669"/>
    <property type="project" value="InterPro"/>
</dbReference>
<reference evidence="1" key="2">
    <citation type="journal article" date="2023" name="IMA Fungus">
        <title>Comparative genomic study of the Penicillium genus elucidates a diverse pangenome and 15 lateral gene transfer events.</title>
        <authorList>
            <person name="Petersen C."/>
            <person name="Sorensen T."/>
            <person name="Nielsen M.R."/>
            <person name="Sondergaard T.E."/>
            <person name="Sorensen J.L."/>
            <person name="Fitzpatrick D.A."/>
            <person name="Frisvad J.C."/>
            <person name="Nielsen K.L."/>
        </authorList>
    </citation>
    <scope>NUCLEOTIDE SEQUENCE</scope>
    <source>
        <strain evidence="1">IBT 29495</strain>
    </source>
</reference>
<dbReference type="OrthoDB" id="4330284at2759"/>
<organism evidence="1 2">
    <name type="scientific">Penicillium fimorum</name>
    <dbReference type="NCBI Taxonomy" id="1882269"/>
    <lineage>
        <taxon>Eukaryota</taxon>
        <taxon>Fungi</taxon>
        <taxon>Dikarya</taxon>
        <taxon>Ascomycota</taxon>
        <taxon>Pezizomycotina</taxon>
        <taxon>Eurotiomycetes</taxon>
        <taxon>Eurotiomycetidae</taxon>
        <taxon>Eurotiales</taxon>
        <taxon>Aspergillaceae</taxon>
        <taxon>Penicillium</taxon>
    </lineage>
</organism>
<sequence>MIDETYIPEGTVVGMSPYVINCHKTTFGEDADLWNPSRWMVPLEHRRKLEASILTEWLTKVCI</sequence>
<proteinExistence type="predicted"/>
<gene>
    <name evidence="1" type="ORF">N7463_002314</name>
</gene>
<dbReference type="SUPFAM" id="SSF48264">
    <property type="entry name" value="Cytochrome P450"/>
    <property type="match status" value="1"/>
</dbReference>
<keyword evidence="2" id="KW-1185">Reference proteome</keyword>